<keyword evidence="2" id="KW-0732">Signal</keyword>
<evidence type="ECO:0000256" key="1">
    <source>
        <dbReference type="SAM" id="MobiDB-lite"/>
    </source>
</evidence>
<evidence type="ECO:0000313" key="3">
    <source>
        <dbReference type="EMBL" id="NKI91561.1"/>
    </source>
</evidence>
<proteinExistence type="predicted"/>
<gene>
    <name evidence="3" type="ORF">HBN54_004181</name>
</gene>
<feature type="chain" id="PRO_5045067352" description="Lipoprotein" evidence="2">
    <location>
        <begin position="24"/>
        <end position="475"/>
    </location>
</feature>
<protein>
    <recommendedName>
        <fullName evidence="5">Lipoprotein</fullName>
    </recommendedName>
</protein>
<feature type="region of interest" description="Disordered" evidence="1">
    <location>
        <begin position="380"/>
        <end position="412"/>
    </location>
</feature>
<evidence type="ECO:0000256" key="2">
    <source>
        <dbReference type="SAM" id="SignalP"/>
    </source>
</evidence>
<name>A0ABX1HMT4_9BACT</name>
<evidence type="ECO:0008006" key="5">
    <source>
        <dbReference type="Google" id="ProtNLM"/>
    </source>
</evidence>
<feature type="compositionally biased region" description="Polar residues" evidence="1">
    <location>
        <begin position="400"/>
        <end position="410"/>
    </location>
</feature>
<feature type="region of interest" description="Disordered" evidence="1">
    <location>
        <begin position="303"/>
        <end position="322"/>
    </location>
</feature>
<evidence type="ECO:0000313" key="4">
    <source>
        <dbReference type="Proteomes" id="UP000717634"/>
    </source>
</evidence>
<keyword evidence="4" id="KW-1185">Reference proteome</keyword>
<dbReference type="RefSeq" id="WP_168675126.1">
    <property type="nucleotide sequence ID" value="NZ_JAAVTK010000019.1"/>
</dbReference>
<sequence>MKQPSTLLAGISLFAFSAFFISACSTTPEKAATVGAADGKVYYPQMSDSIAMTAIFKSRLIDTTYLGAGPQAGQIDEVTAHWGWRAANLDSLKERYPKAILDQKITGPIPVYYTIGNVRETEKKFDVTYTAALPDSPQFRGDLDDNKGAAQFLKNEKGWYLAGNVYNTLAAEQRKDVIRIKKALEAPSGPQGTGLFNGVGDTKEFIGKVGNLEARYKLTMEDELVVKGSYYYTNRPGKVYTLQGKLLLDGTDLTLTEYTGDDDTAECSLKLTGNCYTGVMHNKDAAARSFKMTICAQASQLHTTSGKAAEATEREQSNTTTALTNEEAHRALSAELCDCERADHQARMESLRFLDTPAGIASLRDTHDAIDLALGASSPNKLRPAADQTTTRKDDLGMRESTTGRSSGTGPNRAIAACKERAKSKPVYHAVRFDAYDEPNALSKSNGKIEGNFYNNVVEPFVKAQVRAGKLKVGL</sequence>
<dbReference type="Proteomes" id="UP000717634">
    <property type="component" value="Unassembled WGS sequence"/>
</dbReference>
<organism evidence="3 4">
    <name type="scientific">Hymenobacter artigasi</name>
    <dbReference type="NCBI Taxonomy" id="2719616"/>
    <lineage>
        <taxon>Bacteria</taxon>
        <taxon>Pseudomonadati</taxon>
        <taxon>Bacteroidota</taxon>
        <taxon>Cytophagia</taxon>
        <taxon>Cytophagales</taxon>
        <taxon>Hymenobacteraceae</taxon>
        <taxon>Hymenobacter</taxon>
    </lineage>
</organism>
<dbReference type="EMBL" id="JAAVTK010000019">
    <property type="protein sequence ID" value="NKI91561.1"/>
    <property type="molecule type" value="Genomic_DNA"/>
</dbReference>
<dbReference type="PROSITE" id="PS51257">
    <property type="entry name" value="PROKAR_LIPOPROTEIN"/>
    <property type="match status" value="1"/>
</dbReference>
<accession>A0ABX1HMT4</accession>
<feature type="signal peptide" evidence="2">
    <location>
        <begin position="1"/>
        <end position="23"/>
    </location>
</feature>
<comment type="caution">
    <text evidence="3">The sequence shown here is derived from an EMBL/GenBank/DDBJ whole genome shotgun (WGS) entry which is preliminary data.</text>
</comment>
<reference evidence="3 4" key="1">
    <citation type="submission" date="2020-03" db="EMBL/GenBank/DDBJ databases">
        <title>Genomic Encyclopedia of Type Strains, Phase IV (KMG-V): Genome sequencing to study the core and pangenomes of soil and plant-associated prokaryotes.</title>
        <authorList>
            <person name="Whitman W."/>
        </authorList>
    </citation>
    <scope>NUCLEOTIDE SEQUENCE [LARGE SCALE GENOMIC DNA]</scope>
    <source>
        <strain evidence="3 4">1B</strain>
    </source>
</reference>